<feature type="domain" description="Haemolysin activator HlyB C-terminal" evidence="2">
    <location>
        <begin position="208"/>
        <end position="498"/>
    </location>
</feature>
<dbReference type="PANTHER" id="PTHR34597">
    <property type="entry name" value="SLR1661 PROTEIN"/>
    <property type="match status" value="1"/>
</dbReference>
<feature type="signal peptide" evidence="1">
    <location>
        <begin position="1"/>
        <end position="28"/>
    </location>
</feature>
<dbReference type="AlphaFoldDB" id="A0A158D3N7"/>
<dbReference type="PANTHER" id="PTHR34597:SF1">
    <property type="entry name" value="HEME_HEMOPEXIN TRANSPORTER PROTEIN HUXB"/>
    <property type="match status" value="1"/>
</dbReference>
<dbReference type="GO" id="GO:0098046">
    <property type="term" value="C:type V protein secretion system complex"/>
    <property type="evidence" value="ECO:0007669"/>
    <property type="project" value="TreeGrafter"/>
</dbReference>
<dbReference type="Gene3D" id="2.40.160.50">
    <property type="entry name" value="membrane protein fhac: a member of the omp85/tpsb transporter family"/>
    <property type="match status" value="1"/>
</dbReference>
<reference evidence="3" key="1">
    <citation type="submission" date="2016-01" db="EMBL/GenBank/DDBJ databases">
        <authorList>
            <person name="Peeters C."/>
        </authorList>
    </citation>
    <scope>NUCLEOTIDE SEQUENCE</scope>
    <source>
        <strain evidence="3">LMG 29321</strain>
    </source>
</reference>
<gene>
    <name evidence="3" type="ORF">AWB78_04672</name>
</gene>
<dbReference type="GO" id="GO:0046819">
    <property type="term" value="P:protein secretion by the type V secretion system"/>
    <property type="evidence" value="ECO:0007669"/>
    <property type="project" value="TreeGrafter"/>
</dbReference>
<proteinExistence type="predicted"/>
<evidence type="ECO:0000313" key="4">
    <source>
        <dbReference type="Proteomes" id="UP000071859"/>
    </source>
</evidence>
<evidence type="ECO:0000313" key="3">
    <source>
        <dbReference type="EMBL" id="SAK89101.1"/>
    </source>
</evidence>
<dbReference type="Proteomes" id="UP000071859">
    <property type="component" value="Unassembled WGS sequence"/>
</dbReference>
<dbReference type="InterPro" id="IPR005565">
    <property type="entry name" value="Hemolysn_activator_HlyB_C"/>
</dbReference>
<name>A0A158D3N7_9BURK</name>
<sequence>MFRMSEIAAAARQVVCIGSLMLAGVANAESISADVGSLTHDAASMDAVPVDSEVVASAKVIPGSGADAMIAQQVVTESVRKLGSAPATIDEVNRWSDALTAALRQGGFPLGQVLMTQQDWQAAQKGGTPAFSVFPGRVRQIILNNKSRVADARLQRLIAHALCSGETVEGVCLLRSGRLERATQLLQDVPGVALESAPSVKPGAGTGDIDVVFNIAQQGKPVSANLIFDNNGIESTGQYRAGITASANNLFGAGESYAFTLTDTNKNMWTGSLTGSMPIFDDGLRLTGGVTRQQYNVNLGTPTKGVATTVQAGVQYPFMRGLDANVWGGASFLHSNTSTTFTEYDNATAKGTIDSIQLSLQANNGERARALRSNILSGQTALTLGHLRNNDTSDSITHRTGNYAKLTSGGFATYNFTQRGDLFFSAAVNSQLSSRNLDGSEKLNLGGPNAVRAYRADEGSADEGAVVNVGLYKRVPIATGHQLQFGLFSDFAYGRVNHSPWEGWENTYPGVPGITNNRILAGYGASLDWLTPWGATVSAAVAKPYGFSGSSWVDPGKKPTQFWLSVNWSH</sequence>
<accession>A0A158D3N7</accession>
<organism evidence="3 4">
    <name type="scientific">Caballeronia calidae</name>
    <dbReference type="NCBI Taxonomy" id="1777139"/>
    <lineage>
        <taxon>Bacteria</taxon>
        <taxon>Pseudomonadati</taxon>
        <taxon>Pseudomonadota</taxon>
        <taxon>Betaproteobacteria</taxon>
        <taxon>Burkholderiales</taxon>
        <taxon>Burkholderiaceae</taxon>
        <taxon>Caballeronia</taxon>
    </lineage>
</organism>
<comment type="caution">
    <text evidence="3">The sequence shown here is derived from an EMBL/GenBank/DDBJ whole genome shotgun (WGS) entry which is preliminary data.</text>
</comment>
<dbReference type="Pfam" id="PF03865">
    <property type="entry name" value="ShlB"/>
    <property type="match status" value="1"/>
</dbReference>
<keyword evidence="4" id="KW-1185">Reference proteome</keyword>
<evidence type="ECO:0000256" key="1">
    <source>
        <dbReference type="SAM" id="SignalP"/>
    </source>
</evidence>
<feature type="chain" id="PRO_5007623627" evidence="1">
    <location>
        <begin position="29"/>
        <end position="570"/>
    </location>
</feature>
<dbReference type="EMBL" id="FCOX02000027">
    <property type="protein sequence ID" value="SAK89101.1"/>
    <property type="molecule type" value="Genomic_DNA"/>
</dbReference>
<dbReference type="InterPro" id="IPR051544">
    <property type="entry name" value="TPS_OM_transporter"/>
</dbReference>
<evidence type="ECO:0000259" key="2">
    <source>
        <dbReference type="Pfam" id="PF03865"/>
    </source>
</evidence>
<protein>
    <submittedName>
        <fullName evidence="3">Hemolysin activation/secretion protein-like protein</fullName>
    </submittedName>
</protein>
<keyword evidence="1" id="KW-0732">Signal</keyword>
<dbReference type="GO" id="GO:0008320">
    <property type="term" value="F:protein transmembrane transporter activity"/>
    <property type="evidence" value="ECO:0007669"/>
    <property type="project" value="TreeGrafter"/>
</dbReference>